<evidence type="ECO:0000256" key="1">
    <source>
        <dbReference type="ARBA" id="ARBA00004123"/>
    </source>
</evidence>
<feature type="region of interest" description="Disordered" evidence="10">
    <location>
        <begin position="284"/>
        <end position="397"/>
    </location>
</feature>
<evidence type="ECO:0000256" key="9">
    <source>
        <dbReference type="SAM" id="Coils"/>
    </source>
</evidence>
<evidence type="ECO:0000313" key="12">
    <source>
        <dbReference type="EMBL" id="EMG50999.1"/>
    </source>
</evidence>
<protein>
    <submittedName>
        <fullName evidence="12">mRNA deadenylase and CCR4-NOT complex subunit Not3p, putative</fullName>
    </submittedName>
</protein>
<keyword evidence="7" id="KW-0804">Transcription</keyword>
<dbReference type="GO" id="GO:0006355">
    <property type="term" value="P:regulation of DNA-templated transcription"/>
    <property type="evidence" value="ECO:0007669"/>
    <property type="project" value="InterPro"/>
</dbReference>
<feature type="compositionally biased region" description="Polar residues" evidence="10">
    <location>
        <begin position="432"/>
        <end position="452"/>
    </location>
</feature>
<evidence type="ECO:0000256" key="8">
    <source>
        <dbReference type="ARBA" id="ARBA00023242"/>
    </source>
</evidence>
<feature type="compositionally biased region" description="Low complexity" evidence="10">
    <location>
        <begin position="306"/>
        <end position="317"/>
    </location>
</feature>
<accession>M3K814</accession>
<dbReference type="GO" id="GO:0005634">
    <property type="term" value="C:nucleus"/>
    <property type="evidence" value="ECO:0007669"/>
    <property type="project" value="UniProtKB-SubCell"/>
</dbReference>
<evidence type="ECO:0000256" key="10">
    <source>
        <dbReference type="SAM" id="MobiDB-lite"/>
    </source>
</evidence>
<dbReference type="Proteomes" id="UP000011777">
    <property type="component" value="Unassembled WGS sequence"/>
</dbReference>
<keyword evidence="5" id="KW-0678">Repressor</keyword>
<comment type="similarity">
    <text evidence="3">Belongs to the CNOT2/3/5 family.</text>
</comment>
<name>M3K814_CANMX</name>
<dbReference type="GO" id="GO:0005737">
    <property type="term" value="C:cytoplasm"/>
    <property type="evidence" value="ECO:0007669"/>
    <property type="project" value="UniProtKB-SubCell"/>
</dbReference>
<dbReference type="AlphaFoldDB" id="M3K814"/>
<gene>
    <name evidence="12" type="ORF">G210_5305</name>
</gene>
<organism evidence="12 13">
    <name type="scientific">Candida maltosa (strain Xu316)</name>
    <name type="common">Yeast</name>
    <dbReference type="NCBI Taxonomy" id="1245528"/>
    <lineage>
        <taxon>Eukaryota</taxon>
        <taxon>Fungi</taxon>
        <taxon>Dikarya</taxon>
        <taxon>Ascomycota</taxon>
        <taxon>Saccharomycotina</taxon>
        <taxon>Pichiomycetes</taxon>
        <taxon>Debaryomycetaceae</taxon>
        <taxon>Candida/Lodderomyces clade</taxon>
        <taxon>Candida</taxon>
    </lineage>
</organism>
<reference evidence="12 13" key="1">
    <citation type="submission" date="2013-02" db="EMBL/GenBank/DDBJ databases">
        <title>Genome sequence of Candida maltosa Xu316, a potential industrial strain for xylitol and ethanol production.</title>
        <authorList>
            <person name="Yu J."/>
            <person name="Wang Q."/>
            <person name="Geng X."/>
            <person name="Bao W."/>
            <person name="He P."/>
            <person name="Cai J."/>
        </authorList>
    </citation>
    <scope>NUCLEOTIDE SEQUENCE [LARGE SCALE GENOMIC DNA]</scope>
    <source>
        <strain evidence="13">Xu316</strain>
    </source>
</reference>
<dbReference type="STRING" id="1245528.M3K814"/>
<evidence type="ECO:0000256" key="4">
    <source>
        <dbReference type="ARBA" id="ARBA00022490"/>
    </source>
</evidence>
<feature type="coiled-coil region" evidence="9">
    <location>
        <begin position="43"/>
        <end position="73"/>
    </location>
</feature>
<comment type="caution">
    <text evidence="12">The sequence shown here is derived from an EMBL/GenBank/DDBJ whole genome shotgun (WGS) entry which is preliminary data.</text>
</comment>
<feature type="compositionally biased region" description="Low complexity" evidence="10">
    <location>
        <begin position="331"/>
        <end position="368"/>
    </location>
</feature>
<feature type="compositionally biased region" description="Acidic residues" evidence="10">
    <location>
        <begin position="129"/>
        <end position="156"/>
    </location>
</feature>
<feature type="domain" description="CCR4-Not complex component Not N-terminal" evidence="11">
    <location>
        <begin position="3"/>
        <end position="273"/>
    </location>
</feature>
<keyword evidence="4" id="KW-0963">Cytoplasm</keyword>
<dbReference type="HOGENOM" id="CLU_020483_0_0_1"/>
<dbReference type="InterPro" id="IPR007207">
    <property type="entry name" value="Not_N"/>
</dbReference>
<evidence type="ECO:0000259" key="11">
    <source>
        <dbReference type="Pfam" id="PF04065"/>
    </source>
</evidence>
<evidence type="ECO:0000256" key="6">
    <source>
        <dbReference type="ARBA" id="ARBA00023015"/>
    </source>
</evidence>
<evidence type="ECO:0000256" key="2">
    <source>
        <dbReference type="ARBA" id="ARBA00004496"/>
    </source>
</evidence>
<evidence type="ECO:0000313" key="13">
    <source>
        <dbReference type="Proteomes" id="UP000011777"/>
    </source>
</evidence>
<feature type="non-terminal residue" evidence="12">
    <location>
        <position position="1"/>
    </location>
</feature>
<feature type="compositionally biased region" description="Basic and acidic residues" evidence="10">
    <location>
        <begin position="413"/>
        <end position="431"/>
    </location>
</feature>
<dbReference type="OrthoDB" id="293823at2759"/>
<dbReference type="EMBL" id="AOGT01000047">
    <property type="protein sequence ID" value="EMG50999.1"/>
    <property type="molecule type" value="Genomic_DNA"/>
</dbReference>
<comment type="subcellular location">
    <subcellularLocation>
        <location evidence="2">Cytoplasm</location>
    </subcellularLocation>
    <subcellularLocation>
        <location evidence="1">Nucleus</location>
    </subcellularLocation>
</comment>
<sequence>MSNRKLQEIDIIFKKIQEGLQDFNYHYERYESIQNTEDDSDNQREKEKLANDLKKEIKKLQKFREQIKHWLQNDTVNTLGPVGTSYNNKLSENKSQIEEAMVIYKSVEKQSKLKTFSNQSILMTFMDGNNEDDDDDDDSDEEDGFFSSSEEEEEYSDLPGDAVDAIHYFKDSILQLNEQTIKLDHEYEKLAAKKLRKNNLATIEAKKEKIQSTISNNKFHQKKVKKLLKQLKNGMVTEFNLIWMLKEDLNKYLESNGDYGFTKETDLYDDIFNQIAVVDEDYSEIHDQDKVEEESESNNGNVLGGTSTRTNSSSPSPKVAKANGHFKESSVESNSSSSKSHQLPSVNTNLPSYQQQQQQNSTPVSTQPPVSRHSPEISSPAIVRTLKPATTPSKPVGNLKWSAAAAVGIPETVPEKTKSVESETNGVHETKQSSIPPSQKPQEQYPKSTPQESIQLENIDFDKYKEVIKNSTLSKTELGLFSDMNLVRVPPGIQDLVISFASKRYNDEFKVLVDSTEFNQYTLPLHKSYLPETVQPNYYSQFTNFNFRHPTQLTKFQGYWNQVRANFGFTKLADEIKSLTAQNNPEHLPAIAELTFVFFYGFYYGVTPAENLIAESYLFELGWYPYRTQLEGANNNDSPLSAPNGFNDKSKSNNYFYWFKRMKLISRGEEMGQSSNVEFGDYQVFDLSFWEIFVKYGFKFDYTLCQLEPSKSLF</sequence>
<dbReference type="GO" id="GO:0030015">
    <property type="term" value="C:CCR4-NOT core complex"/>
    <property type="evidence" value="ECO:0007669"/>
    <property type="project" value="InterPro"/>
</dbReference>
<feature type="region of interest" description="Disordered" evidence="10">
    <location>
        <begin position="125"/>
        <end position="157"/>
    </location>
</feature>
<evidence type="ECO:0000256" key="5">
    <source>
        <dbReference type="ARBA" id="ARBA00022491"/>
    </source>
</evidence>
<keyword evidence="6" id="KW-0805">Transcription regulation</keyword>
<evidence type="ECO:0000256" key="3">
    <source>
        <dbReference type="ARBA" id="ARBA00007682"/>
    </source>
</evidence>
<dbReference type="Pfam" id="PF04065">
    <property type="entry name" value="Not3"/>
    <property type="match status" value="1"/>
</dbReference>
<dbReference type="InterPro" id="IPR040168">
    <property type="entry name" value="Not2/3/5"/>
</dbReference>
<dbReference type="eggNOG" id="KOG2150">
    <property type="taxonomic scope" value="Eukaryota"/>
</dbReference>
<proteinExistence type="inferred from homology"/>
<keyword evidence="8" id="KW-0539">Nucleus</keyword>
<dbReference type="PANTHER" id="PTHR23326">
    <property type="entry name" value="CCR4 NOT-RELATED"/>
    <property type="match status" value="1"/>
</dbReference>
<evidence type="ECO:0000256" key="7">
    <source>
        <dbReference type="ARBA" id="ARBA00023163"/>
    </source>
</evidence>
<keyword evidence="13" id="KW-1185">Reference proteome</keyword>
<feature type="region of interest" description="Disordered" evidence="10">
    <location>
        <begin position="412"/>
        <end position="452"/>
    </location>
</feature>
<keyword evidence="9" id="KW-0175">Coiled coil</keyword>
<dbReference type="OMA" id="VPPGIQD"/>